<evidence type="ECO:0000256" key="2">
    <source>
        <dbReference type="ARBA" id="ARBA00022771"/>
    </source>
</evidence>
<evidence type="ECO:0008006" key="11">
    <source>
        <dbReference type="Google" id="ProtNLM"/>
    </source>
</evidence>
<dbReference type="AlphaFoldDB" id="A0A6G1GVB8"/>
<dbReference type="Proteomes" id="UP000800041">
    <property type="component" value="Unassembled WGS sequence"/>
</dbReference>
<evidence type="ECO:0000313" key="9">
    <source>
        <dbReference type="EMBL" id="KAF1984903.1"/>
    </source>
</evidence>
<feature type="compositionally biased region" description="Pro residues" evidence="6">
    <location>
        <begin position="303"/>
        <end position="314"/>
    </location>
</feature>
<organism evidence="9 10">
    <name type="scientific">Aulographum hederae CBS 113979</name>
    <dbReference type="NCBI Taxonomy" id="1176131"/>
    <lineage>
        <taxon>Eukaryota</taxon>
        <taxon>Fungi</taxon>
        <taxon>Dikarya</taxon>
        <taxon>Ascomycota</taxon>
        <taxon>Pezizomycotina</taxon>
        <taxon>Dothideomycetes</taxon>
        <taxon>Pleosporomycetidae</taxon>
        <taxon>Aulographales</taxon>
        <taxon>Aulographaceae</taxon>
    </lineage>
</organism>
<evidence type="ECO:0000259" key="8">
    <source>
        <dbReference type="PROSITE" id="PS51266"/>
    </source>
</evidence>
<feature type="region of interest" description="Disordered" evidence="6">
    <location>
        <begin position="1"/>
        <end position="57"/>
    </location>
</feature>
<feature type="compositionally biased region" description="Basic and acidic residues" evidence="6">
    <location>
        <begin position="525"/>
        <end position="541"/>
    </location>
</feature>
<evidence type="ECO:0000259" key="7">
    <source>
        <dbReference type="PROSITE" id="PS50103"/>
    </source>
</evidence>
<keyword evidence="10" id="KW-1185">Reference proteome</keyword>
<evidence type="ECO:0000256" key="1">
    <source>
        <dbReference type="ARBA" id="ARBA00022723"/>
    </source>
</evidence>
<feature type="region of interest" description="Disordered" evidence="6">
    <location>
        <begin position="795"/>
        <end position="823"/>
    </location>
</feature>
<evidence type="ECO:0000256" key="6">
    <source>
        <dbReference type="SAM" id="MobiDB-lite"/>
    </source>
</evidence>
<dbReference type="OrthoDB" id="10253329at2759"/>
<feature type="compositionally biased region" description="Basic residues" evidence="6">
    <location>
        <begin position="809"/>
        <end position="823"/>
    </location>
</feature>
<dbReference type="SUPFAM" id="SSF161219">
    <property type="entry name" value="CHY zinc finger-like"/>
    <property type="match status" value="1"/>
</dbReference>
<dbReference type="InterPro" id="IPR036280">
    <property type="entry name" value="Multihaem_cyt_sf"/>
</dbReference>
<dbReference type="EMBL" id="ML977165">
    <property type="protein sequence ID" value="KAF1984903.1"/>
    <property type="molecule type" value="Genomic_DNA"/>
</dbReference>
<feature type="region of interest" description="Disordered" evidence="6">
    <location>
        <begin position="87"/>
        <end position="167"/>
    </location>
</feature>
<dbReference type="InterPro" id="IPR008913">
    <property type="entry name" value="Znf_CHY"/>
</dbReference>
<feature type="compositionally biased region" description="Polar residues" evidence="6">
    <location>
        <begin position="90"/>
        <end position="107"/>
    </location>
</feature>
<name>A0A6G1GVB8_9PEZI</name>
<feature type="domain" description="C3H1-type" evidence="7">
    <location>
        <begin position="56"/>
        <end position="84"/>
    </location>
</feature>
<feature type="region of interest" description="Disordered" evidence="6">
    <location>
        <begin position="468"/>
        <end position="541"/>
    </location>
</feature>
<dbReference type="Pfam" id="PF00642">
    <property type="entry name" value="zf-CCCH"/>
    <property type="match status" value="1"/>
</dbReference>
<feature type="compositionally biased region" description="Acidic residues" evidence="6">
    <location>
        <begin position="507"/>
        <end position="524"/>
    </location>
</feature>
<evidence type="ECO:0000256" key="5">
    <source>
        <dbReference type="PROSITE-ProRule" id="PRU00723"/>
    </source>
</evidence>
<keyword evidence="3 5" id="KW-0862">Zinc</keyword>
<sequence>MEADTPSGGGSSNALPGSASAELSPPPQPPPSSSSTPGTTPAARNNTTSNAGAATAAGKPICRFFATKSGCRAGDACPFIHDASGAAGQKSATSTSNTVQPSSQQRQHAPGKERVTPSRGTSTSVSPGQTTTATTSTRRPDNLPPVEPSRIVQRPVPQAQLQNPRDFELSQVRRRFNPKESSTNHGTALVFKMTPTDPDFPFDIDALECTLVVPSEYPSTGRPTVKCSNKEMGRGYQVNVERGFDDIVSQHPGLTLIQLLGRLDRELETFLAAPKAETIKLVTNLSKAGSSQDTRTSSKAVQPPQPATLPPPEVPKPVVVVPVYSKEQKEQAESKRASETRQLEARLGRLPMFAKRPDGVTFTIPIEPRSRDKLPPELQSIKTVKLEVPYLYNLESCSIEMVGVEGPAVSNVVEAFKTRVQANAQQSLLNHVNYLTQNMHNMTAQAAVPKDVAKPNFPAVSDAGAAEQLSIPETVQQPAGISGSDGEERSHIIRIPRPPEWNVPQGDSDDESDSSDYDSDEYSDEEHASGEDGHAVEESSTRERGIMVSFPFLELHGIELLELVSVCITVKCERCKDTLDINNLKNNAAGDYTGVRSESCKKCTNPLGIGYRMDTMHVNSVRAGYLDLDGCTVVDLLPSNFIPTCSDCSTPFPAPGLVSVRGESSMASCRECHQRMSFRIPEVKFLFVSAAAVRASRAPPRKKAKEKLGIVAGQELPKRGRCSHYSKSYRWFRFSCCSKVFPCDKCHDQVSDHPNEHANRMICGYCSREQHYRPEDCGICHSVLVGKKGRGFWEGGKGTRDKVRMSRKDPRKYKRRPGTVKKT</sequence>
<keyword evidence="1 5" id="KW-0479">Metal-binding</keyword>
<feature type="domain" description="CHY-type" evidence="8">
    <location>
        <begin position="715"/>
        <end position="782"/>
    </location>
</feature>
<feature type="compositionally biased region" description="Low complexity" evidence="6">
    <location>
        <begin position="33"/>
        <end position="57"/>
    </location>
</feature>
<dbReference type="GO" id="GO:0008270">
    <property type="term" value="F:zinc ion binding"/>
    <property type="evidence" value="ECO:0007669"/>
    <property type="project" value="UniProtKB-KW"/>
</dbReference>
<dbReference type="InterPro" id="IPR037274">
    <property type="entry name" value="Znf_CHY_sf"/>
</dbReference>
<protein>
    <recommendedName>
        <fullName evidence="11">CHY-type domain-containing protein</fullName>
    </recommendedName>
</protein>
<feature type="region of interest" description="Disordered" evidence="6">
    <location>
        <begin position="287"/>
        <end position="314"/>
    </location>
</feature>
<evidence type="ECO:0000256" key="3">
    <source>
        <dbReference type="ARBA" id="ARBA00022833"/>
    </source>
</evidence>
<feature type="compositionally biased region" description="Low complexity" evidence="6">
    <location>
        <begin position="123"/>
        <end position="137"/>
    </location>
</feature>
<feature type="zinc finger region" description="C3H1-type" evidence="5">
    <location>
        <begin position="56"/>
        <end position="84"/>
    </location>
</feature>
<dbReference type="PROSITE" id="PS51266">
    <property type="entry name" value="ZF_CHY"/>
    <property type="match status" value="1"/>
</dbReference>
<accession>A0A6G1GVB8</accession>
<reference evidence="9" key="1">
    <citation type="journal article" date="2020" name="Stud. Mycol.">
        <title>101 Dothideomycetes genomes: a test case for predicting lifestyles and emergence of pathogens.</title>
        <authorList>
            <person name="Haridas S."/>
            <person name="Albert R."/>
            <person name="Binder M."/>
            <person name="Bloem J."/>
            <person name="Labutti K."/>
            <person name="Salamov A."/>
            <person name="Andreopoulos B."/>
            <person name="Baker S."/>
            <person name="Barry K."/>
            <person name="Bills G."/>
            <person name="Bluhm B."/>
            <person name="Cannon C."/>
            <person name="Castanera R."/>
            <person name="Culley D."/>
            <person name="Daum C."/>
            <person name="Ezra D."/>
            <person name="Gonzalez J."/>
            <person name="Henrissat B."/>
            <person name="Kuo A."/>
            <person name="Liang C."/>
            <person name="Lipzen A."/>
            <person name="Lutzoni F."/>
            <person name="Magnuson J."/>
            <person name="Mondo S."/>
            <person name="Nolan M."/>
            <person name="Ohm R."/>
            <person name="Pangilinan J."/>
            <person name="Park H.-J."/>
            <person name="Ramirez L."/>
            <person name="Alfaro M."/>
            <person name="Sun H."/>
            <person name="Tritt A."/>
            <person name="Yoshinaga Y."/>
            <person name="Zwiers L.-H."/>
            <person name="Turgeon B."/>
            <person name="Goodwin S."/>
            <person name="Spatafora J."/>
            <person name="Crous P."/>
            <person name="Grigoriev I."/>
        </authorList>
    </citation>
    <scope>NUCLEOTIDE SEQUENCE</scope>
    <source>
        <strain evidence="9">CBS 113979</strain>
    </source>
</reference>
<evidence type="ECO:0000313" key="10">
    <source>
        <dbReference type="Proteomes" id="UP000800041"/>
    </source>
</evidence>
<dbReference type="SUPFAM" id="SSF48695">
    <property type="entry name" value="Multiheme cytochromes"/>
    <property type="match status" value="1"/>
</dbReference>
<gene>
    <name evidence="9" type="ORF">K402DRAFT_395274</name>
</gene>
<feature type="compositionally biased region" description="Polar residues" evidence="6">
    <location>
        <begin position="287"/>
        <end position="300"/>
    </location>
</feature>
<dbReference type="InterPro" id="IPR000571">
    <property type="entry name" value="Znf_CCCH"/>
</dbReference>
<dbReference type="SMART" id="SM00356">
    <property type="entry name" value="ZnF_C3H1"/>
    <property type="match status" value="1"/>
</dbReference>
<feature type="compositionally biased region" description="Basic and acidic residues" evidence="6">
    <location>
        <begin position="797"/>
        <end position="808"/>
    </location>
</feature>
<dbReference type="Pfam" id="PF05495">
    <property type="entry name" value="zf-CHY"/>
    <property type="match status" value="1"/>
</dbReference>
<dbReference type="PROSITE" id="PS50103">
    <property type="entry name" value="ZF_C3H1"/>
    <property type="match status" value="1"/>
</dbReference>
<keyword evidence="2 4" id="KW-0863">Zinc-finger</keyword>
<proteinExistence type="predicted"/>
<evidence type="ECO:0000256" key="4">
    <source>
        <dbReference type="PROSITE-ProRule" id="PRU00601"/>
    </source>
</evidence>